<dbReference type="InterPro" id="IPR006076">
    <property type="entry name" value="FAD-dep_OxRdtase"/>
</dbReference>
<feature type="domain" description="FAD dependent oxidoreductase" evidence="1">
    <location>
        <begin position="27"/>
        <end position="380"/>
    </location>
</feature>
<proteinExistence type="predicted"/>
<dbReference type="GO" id="GO:0005737">
    <property type="term" value="C:cytoplasm"/>
    <property type="evidence" value="ECO:0007669"/>
    <property type="project" value="TreeGrafter"/>
</dbReference>
<dbReference type="EMBL" id="CP094970">
    <property type="protein sequence ID" value="UYM04128.1"/>
    <property type="molecule type" value="Genomic_DNA"/>
</dbReference>
<gene>
    <name evidence="2" type="ORF">L0C25_16475</name>
</gene>
<dbReference type="Pfam" id="PF01266">
    <property type="entry name" value="DAO"/>
    <property type="match status" value="1"/>
</dbReference>
<evidence type="ECO:0000313" key="3">
    <source>
        <dbReference type="Proteomes" id="UP001164390"/>
    </source>
</evidence>
<sequence>MKLTSYWYDTAEPSGDYRRTPVPETADVAIVGGGLTGLSAAVELARHGAKVVVLEAETLGWGASGRNGGMATTGLAIGMGTAISRYGRERAVAMHLEYDRAISTIEDLVDEFAIDCDFERSGKLALACNQRDLDGLRAAQDEINRIAELPDVTVLDGADLGAEIASPFYVGGMVDPRGAGLHVGKFVHGLAGAAAQSGAYLCEKAGVASMTPHGAQTVLQTTRGSVRAAEVLIATSGYTGKLTPWLRRRVLPVGSFIVVTEPLGPELAAELLPTRRMASDSKMLTYYFRMTPDNRLLFGGRARFALSNPDSDLRSAKVLRKAMTTVFPALRSARIDYTWGGLVDITLDQMVHTGMTKGAHYSLGYSGHGVQMATHMGREMGLYLAGKSESYPWAGDKFPAVPGNLGSPWFLPIVGAGAHVVDGWNRLTGGRR</sequence>
<dbReference type="PANTHER" id="PTHR13847">
    <property type="entry name" value="SARCOSINE DEHYDROGENASE-RELATED"/>
    <property type="match status" value="1"/>
</dbReference>
<keyword evidence="3" id="KW-1185">Reference proteome</keyword>
<evidence type="ECO:0000259" key="1">
    <source>
        <dbReference type="Pfam" id="PF01266"/>
    </source>
</evidence>
<dbReference type="RefSeq" id="WP_271632787.1">
    <property type="nucleotide sequence ID" value="NZ_CP094970.1"/>
</dbReference>
<dbReference type="InterPro" id="IPR036188">
    <property type="entry name" value="FAD/NAD-bd_sf"/>
</dbReference>
<dbReference type="Proteomes" id="UP001164390">
    <property type="component" value="Chromosome"/>
</dbReference>
<dbReference type="KEGG" id="sgrg:L0C25_16475"/>
<name>A0AA46TFA8_9ACTN</name>
<organism evidence="2 3">
    <name type="scientific">Solicola gregarius</name>
    <dbReference type="NCBI Taxonomy" id="2908642"/>
    <lineage>
        <taxon>Bacteria</taxon>
        <taxon>Bacillati</taxon>
        <taxon>Actinomycetota</taxon>
        <taxon>Actinomycetes</taxon>
        <taxon>Propionibacteriales</taxon>
        <taxon>Nocardioidaceae</taxon>
        <taxon>Solicola</taxon>
    </lineage>
</organism>
<evidence type="ECO:0000313" key="2">
    <source>
        <dbReference type="EMBL" id="UYM04128.1"/>
    </source>
</evidence>
<dbReference type="SUPFAM" id="SSF51905">
    <property type="entry name" value="FAD/NAD(P)-binding domain"/>
    <property type="match status" value="1"/>
</dbReference>
<reference evidence="2" key="1">
    <citation type="submission" date="2022-01" db="EMBL/GenBank/DDBJ databases">
        <title>Nocardioidaceae gen. sp. A5X3R13.</title>
        <authorList>
            <person name="Lopez Marin M.A."/>
            <person name="Uhlik O."/>
        </authorList>
    </citation>
    <scope>NUCLEOTIDE SEQUENCE</scope>
    <source>
        <strain evidence="2">A5X3R13</strain>
    </source>
</reference>
<dbReference type="AlphaFoldDB" id="A0AA46TFA8"/>
<accession>A0AA46TFA8</accession>
<dbReference type="PANTHER" id="PTHR13847:SF281">
    <property type="entry name" value="FAD DEPENDENT OXIDOREDUCTASE DOMAIN-CONTAINING PROTEIN"/>
    <property type="match status" value="1"/>
</dbReference>
<protein>
    <submittedName>
        <fullName evidence="2">FAD-binding oxidoreductase</fullName>
    </submittedName>
</protein>
<dbReference type="Gene3D" id="3.30.9.10">
    <property type="entry name" value="D-Amino Acid Oxidase, subunit A, domain 2"/>
    <property type="match status" value="1"/>
</dbReference>
<dbReference type="Gene3D" id="3.50.50.60">
    <property type="entry name" value="FAD/NAD(P)-binding domain"/>
    <property type="match status" value="1"/>
</dbReference>